<name>A0ABP8EKP8_9MICO</name>
<evidence type="ECO:0000256" key="2">
    <source>
        <dbReference type="SAM" id="SignalP"/>
    </source>
</evidence>
<organism evidence="4 5">
    <name type="scientific">Brevibacterium daeguense</name>
    <dbReference type="NCBI Taxonomy" id="909936"/>
    <lineage>
        <taxon>Bacteria</taxon>
        <taxon>Bacillati</taxon>
        <taxon>Actinomycetota</taxon>
        <taxon>Actinomycetes</taxon>
        <taxon>Micrococcales</taxon>
        <taxon>Brevibacteriaceae</taxon>
        <taxon>Brevibacterium</taxon>
    </lineage>
</organism>
<feature type="signal peptide" evidence="2">
    <location>
        <begin position="1"/>
        <end position="26"/>
    </location>
</feature>
<reference evidence="5" key="1">
    <citation type="journal article" date="2019" name="Int. J. Syst. Evol. Microbiol.">
        <title>The Global Catalogue of Microorganisms (GCM) 10K type strain sequencing project: providing services to taxonomists for standard genome sequencing and annotation.</title>
        <authorList>
            <consortium name="The Broad Institute Genomics Platform"/>
            <consortium name="The Broad Institute Genome Sequencing Center for Infectious Disease"/>
            <person name="Wu L."/>
            <person name="Ma J."/>
        </authorList>
    </citation>
    <scope>NUCLEOTIDE SEQUENCE [LARGE SCALE GENOMIC DNA]</scope>
    <source>
        <strain evidence="5">JCM 17458</strain>
    </source>
</reference>
<feature type="chain" id="PRO_5046813095" description="Pyrrolo-quinoline quinone repeat domain-containing protein" evidence="2">
    <location>
        <begin position="27"/>
        <end position="516"/>
    </location>
</feature>
<dbReference type="SUPFAM" id="SSF50998">
    <property type="entry name" value="Quinoprotein alcohol dehydrogenase-like"/>
    <property type="match status" value="1"/>
</dbReference>
<accession>A0ABP8EKP8</accession>
<evidence type="ECO:0000259" key="3">
    <source>
        <dbReference type="Pfam" id="PF13360"/>
    </source>
</evidence>
<dbReference type="InterPro" id="IPR002372">
    <property type="entry name" value="PQQ_rpt_dom"/>
</dbReference>
<proteinExistence type="predicted"/>
<comment type="caution">
    <text evidence="4">The sequence shown here is derived from an EMBL/GenBank/DDBJ whole genome shotgun (WGS) entry which is preliminary data.</text>
</comment>
<dbReference type="EMBL" id="BAABAZ010000006">
    <property type="protein sequence ID" value="GAA4284460.1"/>
    <property type="molecule type" value="Genomic_DNA"/>
</dbReference>
<evidence type="ECO:0000313" key="5">
    <source>
        <dbReference type="Proteomes" id="UP001501586"/>
    </source>
</evidence>
<keyword evidence="2" id="KW-0732">Signal</keyword>
<feature type="region of interest" description="Disordered" evidence="1">
    <location>
        <begin position="26"/>
        <end position="47"/>
    </location>
</feature>
<dbReference type="Pfam" id="PF13360">
    <property type="entry name" value="PQQ_2"/>
    <property type="match status" value="1"/>
</dbReference>
<dbReference type="InterPro" id="IPR015943">
    <property type="entry name" value="WD40/YVTN_repeat-like_dom_sf"/>
</dbReference>
<dbReference type="InterPro" id="IPR011047">
    <property type="entry name" value="Quinoprotein_ADH-like_sf"/>
</dbReference>
<sequence length="516" mass="54192">MFRYSRAVLSVLGAAALLLTGCTAPGAPGESSTQAGEPAPSAAPRLSDPIDLNYAAELLTDDGRGRALLVDWEAGKVRAVDSAGADLWTKPIDIDPERSAAPSAYTYNELVIVDDQTGNLSALAWNDGSEAWTFSVSEAGAGCHYEWGFGSLATGPSSVLSRGDLILMEYFMAAKDENCAPREASAASDDGGNEGDPVVFAIDPATGEEAWPALTVGSDGLPFGGRSVRVAPQGDYGYFSWADSTDSLLTRIDLSTGNTATLPITDLRTIDDTGAEYYSVVPTAEAGSLIYEFGHEDPDDPMSVGFGRWALMTLPTTLPEEDPGELAPLSLLEHPDVADAMSMQNTFEPVCSAEPVYTPQGDSTCVMVQLFASTIKYVGSDLSTPAGWYSDAGGMRDFDSVGTHYSPQRAAVDGPDGPLIIVPGLESSIMALDAGSGERIWEAGEHPGENPWGGQGYLPAVGKVVVADGKKTTFYDAVTGEEQDSHPAEEFAALSSGTRFAVVSGSESSQMWSIVE</sequence>
<dbReference type="Proteomes" id="UP001501586">
    <property type="component" value="Unassembled WGS sequence"/>
</dbReference>
<dbReference type="PANTHER" id="PTHR34512:SF30">
    <property type="entry name" value="OUTER MEMBRANE PROTEIN ASSEMBLY FACTOR BAMB"/>
    <property type="match status" value="1"/>
</dbReference>
<protein>
    <recommendedName>
        <fullName evidence="3">Pyrrolo-quinoline quinone repeat domain-containing protein</fullName>
    </recommendedName>
</protein>
<dbReference type="RefSeq" id="WP_236866512.1">
    <property type="nucleotide sequence ID" value="NZ_BAABAZ010000006.1"/>
</dbReference>
<dbReference type="Gene3D" id="2.130.10.10">
    <property type="entry name" value="YVTN repeat-like/Quinoprotein amine dehydrogenase"/>
    <property type="match status" value="2"/>
</dbReference>
<gene>
    <name evidence="4" type="ORF">GCM10022261_19910</name>
</gene>
<evidence type="ECO:0000313" key="4">
    <source>
        <dbReference type="EMBL" id="GAA4284460.1"/>
    </source>
</evidence>
<dbReference type="PROSITE" id="PS51257">
    <property type="entry name" value="PROKAR_LIPOPROTEIN"/>
    <property type="match status" value="1"/>
</dbReference>
<dbReference type="PANTHER" id="PTHR34512">
    <property type="entry name" value="CELL SURFACE PROTEIN"/>
    <property type="match status" value="1"/>
</dbReference>
<keyword evidence="5" id="KW-1185">Reference proteome</keyword>
<evidence type="ECO:0000256" key="1">
    <source>
        <dbReference type="SAM" id="MobiDB-lite"/>
    </source>
</evidence>
<feature type="domain" description="Pyrrolo-quinoline quinone repeat" evidence="3">
    <location>
        <begin position="74"/>
        <end position="258"/>
    </location>
</feature>